<sequence>MLSRLSEARRPAAVRISGRKKERPERLSRNDSADDVRFVVLRDDHRNPGGHAYSRGLKFGVHSAARVAASASVRMLEHCVRDLADLGDDARVRVRPRVVVVQSVDIREDQRHIRIDERCDHRGERIVVAEFEFFDGDRVVFVDDGNHAPLQERE</sequence>
<protein>
    <submittedName>
        <fullName evidence="2">Uncharacterized protein</fullName>
    </submittedName>
</protein>
<evidence type="ECO:0000313" key="2">
    <source>
        <dbReference type="EMBL" id="MPN35463.1"/>
    </source>
</evidence>
<gene>
    <name evidence="2" type="ORF">SDC9_182961</name>
</gene>
<dbReference type="EMBL" id="VSSQ01089062">
    <property type="protein sequence ID" value="MPN35463.1"/>
    <property type="molecule type" value="Genomic_DNA"/>
</dbReference>
<feature type="region of interest" description="Disordered" evidence="1">
    <location>
        <begin position="1"/>
        <end position="30"/>
    </location>
</feature>
<comment type="caution">
    <text evidence="2">The sequence shown here is derived from an EMBL/GenBank/DDBJ whole genome shotgun (WGS) entry which is preliminary data.</text>
</comment>
<name>A0A645HIG4_9ZZZZ</name>
<evidence type="ECO:0000256" key="1">
    <source>
        <dbReference type="SAM" id="MobiDB-lite"/>
    </source>
</evidence>
<reference evidence="2" key="1">
    <citation type="submission" date="2019-08" db="EMBL/GenBank/DDBJ databases">
        <authorList>
            <person name="Kucharzyk K."/>
            <person name="Murdoch R.W."/>
            <person name="Higgins S."/>
            <person name="Loffler F."/>
        </authorList>
    </citation>
    <scope>NUCLEOTIDE SEQUENCE</scope>
</reference>
<accession>A0A645HIG4</accession>
<proteinExistence type="predicted"/>
<dbReference type="AlphaFoldDB" id="A0A645HIG4"/>
<feature type="compositionally biased region" description="Basic and acidic residues" evidence="1">
    <location>
        <begin position="1"/>
        <end position="10"/>
    </location>
</feature>
<organism evidence="2">
    <name type="scientific">bioreactor metagenome</name>
    <dbReference type="NCBI Taxonomy" id="1076179"/>
    <lineage>
        <taxon>unclassified sequences</taxon>
        <taxon>metagenomes</taxon>
        <taxon>ecological metagenomes</taxon>
    </lineage>
</organism>